<evidence type="ECO:0000256" key="1">
    <source>
        <dbReference type="SAM" id="MobiDB-lite"/>
    </source>
</evidence>
<sequence>MKRLDPLCLTAIAILCFSTSLPRTFGQTHASDCAPFENIFDQSGKSLPNPGGRGLLVAAWIVRDDTQSGSGLSLLTNLSISNNAKSGPLPDLSSNTALSWVWLFSNALTGSIPDLSNFRSLVDLSLSKNQLYGNVDGKIPSTIQTCSLVEGPSNPDLFSSSSSLVPQITVSGTGSTIPAVSAPSGGSTTISATGGSTPAAAPPATGDTSAPSSSAPIAFIVGGVVAGAVLVGVTGVAMWYIGYRSGKSPSRAKEDPSHQWQPDRSQIQYQPLPVPKAEPVKQDVAAAVVLPIPIVENAVPSKQSHCLLNSTSTLYYGERLVVCQDVSSHV</sequence>
<dbReference type="SUPFAM" id="SSF52058">
    <property type="entry name" value="L domain-like"/>
    <property type="match status" value="1"/>
</dbReference>
<dbReference type="InterPro" id="IPR032675">
    <property type="entry name" value="LRR_dom_sf"/>
</dbReference>
<keyword evidence="2" id="KW-1133">Transmembrane helix</keyword>
<evidence type="ECO:0000256" key="2">
    <source>
        <dbReference type="SAM" id="Phobius"/>
    </source>
</evidence>
<proteinExistence type="predicted"/>
<reference evidence="4 5" key="1">
    <citation type="journal article" date="2015" name="Genome Biol. Evol.">
        <title>Phylogenomic analyses indicate that early fungi evolved digesting cell walls of algal ancestors of land plants.</title>
        <authorList>
            <person name="Chang Y."/>
            <person name="Wang S."/>
            <person name="Sekimoto S."/>
            <person name="Aerts A.L."/>
            <person name="Choi C."/>
            <person name="Clum A."/>
            <person name="LaButti K.M."/>
            <person name="Lindquist E.A."/>
            <person name="Yee Ngan C."/>
            <person name="Ohm R.A."/>
            <person name="Salamov A.A."/>
            <person name="Grigoriev I.V."/>
            <person name="Spatafora J.W."/>
            <person name="Berbee M.L."/>
        </authorList>
    </citation>
    <scope>NUCLEOTIDE SEQUENCE [LARGE SCALE GENOMIC DNA]</scope>
    <source>
        <strain evidence="4 5">JEL478</strain>
    </source>
</reference>
<name>A0A139A4B7_GONPJ</name>
<feature type="signal peptide" evidence="3">
    <location>
        <begin position="1"/>
        <end position="26"/>
    </location>
</feature>
<evidence type="ECO:0000256" key="3">
    <source>
        <dbReference type="SAM" id="SignalP"/>
    </source>
</evidence>
<dbReference type="OrthoDB" id="676979at2759"/>
<organism evidence="4 5">
    <name type="scientific">Gonapodya prolifera (strain JEL478)</name>
    <name type="common">Monoblepharis prolifera</name>
    <dbReference type="NCBI Taxonomy" id="1344416"/>
    <lineage>
        <taxon>Eukaryota</taxon>
        <taxon>Fungi</taxon>
        <taxon>Fungi incertae sedis</taxon>
        <taxon>Chytridiomycota</taxon>
        <taxon>Chytridiomycota incertae sedis</taxon>
        <taxon>Monoblepharidomycetes</taxon>
        <taxon>Monoblepharidales</taxon>
        <taxon>Gonapodyaceae</taxon>
        <taxon>Gonapodya</taxon>
    </lineage>
</organism>
<evidence type="ECO:0000313" key="4">
    <source>
        <dbReference type="EMBL" id="KXS11667.1"/>
    </source>
</evidence>
<dbReference type="AlphaFoldDB" id="A0A139A4B7"/>
<keyword evidence="2" id="KW-0812">Transmembrane</keyword>
<evidence type="ECO:0000313" key="5">
    <source>
        <dbReference type="Proteomes" id="UP000070544"/>
    </source>
</evidence>
<feature type="transmembrane region" description="Helical" evidence="2">
    <location>
        <begin position="217"/>
        <end position="241"/>
    </location>
</feature>
<dbReference type="Proteomes" id="UP000070544">
    <property type="component" value="Unassembled WGS sequence"/>
</dbReference>
<protein>
    <recommendedName>
        <fullName evidence="6">L domain-like protein</fullName>
    </recommendedName>
</protein>
<dbReference type="EMBL" id="KQ965799">
    <property type="protein sequence ID" value="KXS11667.1"/>
    <property type="molecule type" value="Genomic_DNA"/>
</dbReference>
<keyword evidence="2" id="KW-0472">Membrane</keyword>
<gene>
    <name evidence="4" type="ORF">M427DRAFT_35625</name>
</gene>
<feature type="compositionally biased region" description="Low complexity" evidence="1">
    <location>
        <begin position="181"/>
        <end position="208"/>
    </location>
</feature>
<accession>A0A139A4B7</accession>
<dbReference type="STRING" id="1344416.A0A139A4B7"/>
<dbReference type="PANTHER" id="PTHR48007">
    <property type="entry name" value="LEUCINE-RICH REPEAT RECEPTOR-LIKE PROTEIN KINASE PXC1"/>
    <property type="match status" value="1"/>
</dbReference>
<keyword evidence="5" id="KW-1185">Reference proteome</keyword>
<evidence type="ECO:0008006" key="6">
    <source>
        <dbReference type="Google" id="ProtNLM"/>
    </source>
</evidence>
<feature type="chain" id="PRO_5007295925" description="L domain-like protein" evidence="3">
    <location>
        <begin position="27"/>
        <end position="330"/>
    </location>
</feature>
<dbReference type="InterPro" id="IPR046959">
    <property type="entry name" value="PRK1-6/SRF4-like"/>
</dbReference>
<keyword evidence="3" id="KW-0732">Signal</keyword>
<feature type="region of interest" description="Disordered" evidence="1">
    <location>
        <begin position="175"/>
        <end position="208"/>
    </location>
</feature>
<dbReference type="PANTHER" id="PTHR48007:SF4">
    <property type="entry name" value="LEUCINE-RICH REPEAT RECEPTOR-LIKE PROTEIN KINASE PXC1"/>
    <property type="match status" value="1"/>
</dbReference>
<dbReference type="Gene3D" id="3.80.10.10">
    <property type="entry name" value="Ribonuclease Inhibitor"/>
    <property type="match status" value="1"/>
</dbReference>